<dbReference type="RefSeq" id="WP_231865784.1">
    <property type="nucleotide sequence ID" value="NZ_LSZQ01000049.1"/>
</dbReference>
<comment type="caution">
    <text evidence="4">The sequence shown here is derived from an EMBL/GenBank/DDBJ whole genome shotgun (WGS) entry which is preliminary data.</text>
</comment>
<proteinExistence type="inferred from homology"/>
<dbReference type="PANTHER" id="PTHR42699">
    <property type="match status" value="1"/>
</dbReference>
<dbReference type="InterPro" id="IPR015422">
    <property type="entry name" value="PyrdxlP-dep_Trfase_small"/>
</dbReference>
<evidence type="ECO:0000256" key="3">
    <source>
        <dbReference type="RuleBase" id="RU362118"/>
    </source>
</evidence>
<keyword evidence="5" id="KW-1185">Reference proteome</keyword>
<dbReference type="GO" id="GO:0003962">
    <property type="term" value="F:cystathionine gamma-synthase activity"/>
    <property type="evidence" value="ECO:0007669"/>
    <property type="project" value="TreeGrafter"/>
</dbReference>
<dbReference type="InterPro" id="IPR015424">
    <property type="entry name" value="PyrdxlP-dep_Trfase"/>
</dbReference>
<dbReference type="EMBL" id="LSZQ01000049">
    <property type="protein sequence ID" value="KXU35446.1"/>
    <property type="molecule type" value="Genomic_DNA"/>
</dbReference>
<dbReference type="STRING" id="1548207.AXK11_06610"/>
<dbReference type="Pfam" id="PF01053">
    <property type="entry name" value="Cys_Met_Meta_PP"/>
    <property type="match status" value="1"/>
</dbReference>
<evidence type="ECO:0008006" key="6">
    <source>
        <dbReference type="Google" id="ProtNLM"/>
    </source>
</evidence>
<evidence type="ECO:0000256" key="1">
    <source>
        <dbReference type="ARBA" id="ARBA00001933"/>
    </source>
</evidence>
<dbReference type="InterPro" id="IPR051750">
    <property type="entry name" value="Trans-sulfuration_enzymes"/>
</dbReference>
<dbReference type="GO" id="GO:0030170">
    <property type="term" value="F:pyridoxal phosphate binding"/>
    <property type="evidence" value="ECO:0007669"/>
    <property type="project" value="InterPro"/>
</dbReference>
<dbReference type="SUPFAM" id="SSF53383">
    <property type="entry name" value="PLP-dependent transferases"/>
    <property type="match status" value="1"/>
</dbReference>
<dbReference type="Gene3D" id="3.90.1150.10">
    <property type="entry name" value="Aspartate Aminotransferase, domain 1"/>
    <property type="match status" value="1"/>
</dbReference>
<comment type="cofactor">
    <cofactor evidence="1 3">
        <name>pyridoxal 5'-phosphate</name>
        <dbReference type="ChEBI" id="CHEBI:597326"/>
    </cofactor>
</comment>
<dbReference type="GO" id="GO:0019346">
    <property type="term" value="P:transsulfuration"/>
    <property type="evidence" value="ECO:0007669"/>
    <property type="project" value="InterPro"/>
</dbReference>
<evidence type="ECO:0000313" key="4">
    <source>
        <dbReference type="EMBL" id="KXU35446.1"/>
    </source>
</evidence>
<dbReference type="AlphaFoldDB" id="A0A139SLM2"/>
<dbReference type="Gene3D" id="3.40.640.10">
    <property type="entry name" value="Type I PLP-dependent aspartate aminotransferase-like (Major domain)"/>
    <property type="match status" value="1"/>
</dbReference>
<name>A0A139SLM2_9BACT</name>
<organism evidence="4 5">
    <name type="scientific">Cephaloticoccus primus</name>
    <dbReference type="NCBI Taxonomy" id="1548207"/>
    <lineage>
        <taxon>Bacteria</taxon>
        <taxon>Pseudomonadati</taxon>
        <taxon>Verrucomicrobiota</taxon>
        <taxon>Opitutia</taxon>
        <taxon>Opitutales</taxon>
        <taxon>Opitutaceae</taxon>
        <taxon>Cephaloticoccus</taxon>
    </lineage>
</organism>
<accession>A0A139SLM2</accession>
<dbReference type="InterPro" id="IPR000277">
    <property type="entry name" value="Cys/Met-Metab_PyrdxlP-dep_enz"/>
</dbReference>
<evidence type="ECO:0000256" key="2">
    <source>
        <dbReference type="ARBA" id="ARBA00022898"/>
    </source>
</evidence>
<evidence type="ECO:0000313" key="5">
    <source>
        <dbReference type="Proteomes" id="UP000070058"/>
    </source>
</evidence>
<keyword evidence="2 3" id="KW-0663">Pyridoxal phosphate</keyword>
<reference evidence="5" key="1">
    <citation type="submission" date="2016-02" db="EMBL/GenBank/DDBJ databases">
        <authorList>
            <person name="Sanders J.G."/>
            <person name="Lin J.Y."/>
            <person name="Wertz J.T."/>
            <person name="Russell J.A."/>
            <person name="Moreau C.S."/>
            <person name="Powell S."/>
        </authorList>
    </citation>
    <scope>NUCLEOTIDE SEQUENCE [LARGE SCALE GENOMIC DNA]</scope>
    <source>
        <strain evidence="5">CAG34</strain>
    </source>
</reference>
<sequence>MHAVRGYETKASEIIDAMRSGYPRFVLNRFVKQLTAHYAQQRGCAAAASGAPSPDANAAPRRLWLTSSAPMAAALQAELAATASGAPATQGAQAADTAPAQTTRTPNIELHDFDGIAGLSHPDNPALAQRAHVFLQNTGGFLSSRAAEDRLHALGLAPAPQHEAARPHAEALAHIRRALAPLFAGCAPTTLLPASCGMNALYASFCALAERQAARGRRTWVQLGWLYLDTIALLKRHAQQQAQPGDYIYLPDVCDLAALETLFARRGAEIAGIVIEAPTNPLIQTPDLAAIYTLARRHGAAVIADPSVASVYSVDVLPHADVVATSLTKYTASEGDLVAGLVVVNPQHPEADSLRRDIAARLEPVYPRDLARLACQIDDTRAVLAQIQRSVPIVAAWLQAHPAVKEVAWAHSPKTRANYEKIARAPGAVGGLISFALHAPIEKFYDAVPLPKGASFGMKTTLLCPFIYLAHYDLVTSEAGRSELAASGIAPELLRLSVGTEPVEEILAALDIGLRQPGNG</sequence>
<comment type="similarity">
    <text evidence="3">Belongs to the trans-sulfuration enzymes family.</text>
</comment>
<gene>
    <name evidence="4" type="ORF">AXK11_06610</name>
</gene>
<dbReference type="Proteomes" id="UP000070058">
    <property type="component" value="Unassembled WGS sequence"/>
</dbReference>
<protein>
    <recommendedName>
        <fullName evidence="6">Cystathionine gamma-synthase</fullName>
    </recommendedName>
</protein>
<dbReference type="PANTHER" id="PTHR42699:SF1">
    <property type="entry name" value="CYSTATHIONINE GAMMA-SYNTHASE-RELATED"/>
    <property type="match status" value="1"/>
</dbReference>
<dbReference type="InterPro" id="IPR015421">
    <property type="entry name" value="PyrdxlP-dep_Trfase_major"/>
</dbReference>